<feature type="transmembrane region" description="Helical" evidence="1">
    <location>
        <begin position="18"/>
        <end position="47"/>
    </location>
</feature>
<keyword evidence="1" id="KW-0812">Transmembrane</keyword>
<evidence type="ECO:0000313" key="2">
    <source>
        <dbReference type="EMBL" id="MBB4046073.1"/>
    </source>
</evidence>
<keyword evidence="3" id="KW-1185">Reference proteome</keyword>
<proteinExistence type="predicted"/>
<organism evidence="2 3">
    <name type="scientific">Bacteroides reticulotermitis</name>
    <dbReference type="NCBI Taxonomy" id="1133319"/>
    <lineage>
        <taxon>Bacteria</taxon>
        <taxon>Pseudomonadati</taxon>
        <taxon>Bacteroidota</taxon>
        <taxon>Bacteroidia</taxon>
        <taxon>Bacteroidales</taxon>
        <taxon>Bacteroidaceae</taxon>
        <taxon>Bacteroides</taxon>
    </lineage>
</organism>
<name>A0A840DBS6_9BACE</name>
<reference evidence="2" key="1">
    <citation type="submission" date="2020-08" db="EMBL/GenBank/DDBJ databases">
        <title>Genomic Encyclopedia of Type Strains, Phase IV (KMG-IV): sequencing the most valuable type-strain genomes for metagenomic binning, comparative biology and taxonomic classification.</title>
        <authorList>
            <person name="Goeker M."/>
        </authorList>
    </citation>
    <scope>NUCLEOTIDE SEQUENCE [LARGE SCALE GENOMIC DNA]</scope>
    <source>
        <strain evidence="2">DSM 105720</strain>
    </source>
</reference>
<dbReference type="AlphaFoldDB" id="A0A840DBS6"/>
<protein>
    <submittedName>
        <fullName evidence="2">Uncharacterized protein</fullName>
    </submittedName>
</protein>
<sequence length="48" mass="5631">MEITNGGRKMFNAFKYKLLIYCLMSSFFIFLFSPFYLLTFALCCILLG</sequence>
<keyword evidence="1" id="KW-0472">Membrane</keyword>
<accession>A0A840DBS6</accession>
<keyword evidence="1" id="KW-1133">Transmembrane helix</keyword>
<dbReference type="Proteomes" id="UP000560658">
    <property type="component" value="Unassembled WGS sequence"/>
</dbReference>
<evidence type="ECO:0000256" key="1">
    <source>
        <dbReference type="SAM" id="Phobius"/>
    </source>
</evidence>
<dbReference type="EMBL" id="JACIER010000021">
    <property type="protein sequence ID" value="MBB4046073.1"/>
    <property type="molecule type" value="Genomic_DNA"/>
</dbReference>
<evidence type="ECO:0000313" key="3">
    <source>
        <dbReference type="Proteomes" id="UP000560658"/>
    </source>
</evidence>
<gene>
    <name evidence="2" type="ORF">GGR06_003899</name>
</gene>
<comment type="caution">
    <text evidence="2">The sequence shown here is derived from an EMBL/GenBank/DDBJ whole genome shotgun (WGS) entry which is preliminary data.</text>
</comment>